<gene>
    <name evidence="1" type="ORF">FEQUK3_LOCUS1329</name>
</gene>
<dbReference type="AlphaFoldDB" id="A0A8J2IEN7"/>
<proteinExistence type="predicted"/>
<sequence length="95" mass="10660">MAFQPTSTRFKGKKAALLLPEGSLVIANALSYEMDTSHRLEVCDTPAPTPEEVHVFFKQLSEDSRKAYNTRGFRMPAFTRTAIKHGFQPATSEKQ</sequence>
<comment type="caution">
    <text evidence="1">The sequence shown here is derived from an EMBL/GenBank/DDBJ whole genome shotgun (WGS) entry which is preliminary data.</text>
</comment>
<name>A0A8J2IEN7_FUSEQ</name>
<evidence type="ECO:0000313" key="1">
    <source>
        <dbReference type="EMBL" id="CAG7555615.1"/>
    </source>
</evidence>
<dbReference type="EMBL" id="CAJSTJ010000066">
    <property type="protein sequence ID" value="CAG7555615.1"/>
    <property type="molecule type" value="Genomic_DNA"/>
</dbReference>
<reference evidence="1" key="1">
    <citation type="submission" date="2021-05" db="EMBL/GenBank/DDBJ databases">
        <authorList>
            <person name="Khan N."/>
        </authorList>
    </citation>
    <scope>NUCLEOTIDE SEQUENCE</scope>
</reference>
<organism evidence="1 2">
    <name type="scientific">Fusarium equiseti</name>
    <name type="common">Fusarium scirpi</name>
    <dbReference type="NCBI Taxonomy" id="61235"/>
    <lineage>
        <taxon>Eukaryota</taxon>
        <taxon>Fungi</taxon>
        <taxon>Dikarya</taxon>
        <taxon>Ascomycota</taxon>
        <taxon>Pezizomycotina</taxon>
        <taxon>Sordariomycetes</taxon>
        <taxon>Hypocreomycetidae</taxon>
        <taxon>Hypocreales</taxon>
        <taxon>Nectriaceae</taxon>
        <taxon>Fusarium</taxon>
        <taxon>Fusarium incarnatum-equiseti species complex</taxon>
    </lineage>
</organism>
<accession>A0A8J2IEN7</accession>
<dbReference type="Proteomes" id="UP000693738">
    <property type="component" value="Unassembled WGS sequence"/>
</dbReference>
<protein>
    <submittedName>
        <fullName evidence="1">Uncharacterized protein</fullName>
    </submittedName>
</protein>
<evidence type="ECO:0000313" key="2">
    <source>
        <dbReference type="Proteomes" id="UP000693738"/>
    </source>
</evidence>